<reference evidence="2" key="1">
    <citation type="journal article" date="2021" name="PeerJ">
        <title>Extensive microbial diversity within the chicken gut microbiome revealed by metagenomics and culture.</title>
        <authorList>
            <person name="Gilroy R."/>
            <person name="Ravi A."/>
            <person name="Getino M."/>
            <person name="Pursley I."/>
            <person name="Horton D.L."/>
            <person name="Alikhan N.F."/>
            <person name="Baker D."/>
            <person name="Gharbi K."/>
            <person name="Hall N."/>
            <person name="Watson M."/>
            <person name="Adriaenssens E.M."/>
            <person name="Foster-Nyarko E."/>
            <person name="Jarju S."/>
            <person name="Secka A."/>
            <person name="Antonio M."/>
            <person name="Oren A."/>
            <person name="Chaudhuri R.R."/>
            <person name="La Ragione R."/>
            <person name="Hildebrand F."/>
            <person name="Pallen M.J."/>
        </authorList>
    </citation>
    <scope>NUCLEOTIDE SEQUENCE</scope>
    <source>
        <strain evidence="2">ChiGjej4B4-12881</strain>
    </source>
</reference>
<name>A0A9D1W3P5_9FIRM</name>
<accession>A0A9D1W3P5</accession>
<evidence type="ECO:0000256" key="1">
    <source>
        <dbReference type="SAM" id="MobiDB-lite"/>
    </source>
</evidence>
<reference evidence="2" key="2">
    <citation type="submission" date="2021-04" db="EMBL/GenBank/DDBJ databases">
        <authorList>
            <person name="Gilroy R."/>
        </authorList>
    </citation>
    <scope>NUCLEOTIDE SEQUENCE</scope>
    <source>
        <strain evidence="2">ChiGjej4B4-12881</strain>
    </source>
</reference>
<gene>
    <name evidence="2" type="ORF">IAA28_04625</name>
</gene>
<organism evidence="2 3">
    <name type="scientific">Candidatus Lachnoclostridium stercoripullorum</name>
    <dbReference type="NCBI Taxonomy" id="2838635"/>
    <lineage>
        <taxon>Bacteria</taxon>
        <taxon>Bacillati</taxon>
        <taxon>Bacillota</taxon>
        <taxon>Clostridia</taxon>
        <taxon>Lachnospirales</taxon>
        <taxon>Lachnospiraceae</taxon>
    </lineage>
</organism>
<evidence type="ECO:0000313" key="2">
    <source>
        <dbReference type="EMBL" id="HIX52070.1"/>
    </source>
</evidence>
<dbReference type="Proteomes" id="UP000886780">
    <property type="component" value="Unassembled WGS sequence"/>
</dbReference>
<dbReference type="AlphaFoldDB" id="A0A9D1W3P5"/>
<proteinExistence type="predicted"/>
<dbReference type="EMBL" id="DXEU01000080">
    <property type="protein sequence ID" value="HIX52070.1"/>
    <property type="molecule type" value="Genomic_DNA"/>
</dbReference>
<feature type="region of interest" description="Disordered" evidence="1">
    <location>
        <begin position="31"/>
        <end position="50"/>
    </location>
</feature>
<evidence type="ECO:0000313" key="3">
    <source>
        <dbReference type="Proteomes" id="UP000886780"/>
    </source>
</evidence>
<sequence length="274" mass="30032">MDTICMAVFCIGLFALLGFKGTEARGERKLRGQGACRAGSGNPAGAENSAGAEKLAAAQGEDRTEESGRMVRASQADLERLFRGDAGTGRAPLELDYGDESRIVFHGYFGLVVCEKGTSWKVLRTLDLAALGASAMEGDDYTVIDAGRERARILPGYFLPGKKNPEIYCYDYGDGTLREERDYRPVRDDRLSWGYTQSMPVQEKADRLLGTRGLSRCSNVYPVLGIGGGEYGFLAAEKGRLESLCYGVYREKGEELELSDLFRSVKQEKRGEKG</sequence>
<comment type="caution">
    <text evidence="2">The sequence shown here is derived from an EMBL/GenBank/DDBJ whole genome shotgun (WGS) entry which is preliminary data.</text>
</comment>
<protein>
    <submittedName>
        <fullName evidence="2">Uncharacterized protein</fullName>
    </submittedName>
</protein>